<dbReference type="PROSITE" id="PS00107">
    <property type="entry name" value="PROTEIN_KINASE_ATP"/>
    <property type="match status" value="1"/>
</dbReference>
<sequence>MDPSHEEQQLNELLVLESIYAEDYKLIPPPKAWKGAVRGPEFTITVRHSERANIRFDLNVKFPKTYPSKAYPTFTITKPIHGLDNDQVSQLSHAIQGQVQEHRGSEMVFQIVTFCQDWLTTNVKPPVEPLGSLALQMKQRAVDKEKELQILADKQAADEAARQAKAAQELKDLIRAEEQKQQLAKAMQVRARQRAASDATETPFSGDIPTESFDTDIEFRGAHFDAVRYFHPRRVCIGTVYSADPICDDANVSLPLELHVVVFESSYYKTTQGRKKLKLLEEEITRLISVKHPNVLRTLAVKMHNPHSNGTPKLVVLSEQAPPLTLQDVLDDCDTLRDDRASDYLVQALSGLNAIHLSMLVHRGIGLESIFLSPRDKPQTGKLVRLGKAAYWTQLQDLHRSNGFGKDCVNQGTPGSIVRDAWLSKDVKNESLLLYTRQRDIHSVGIVFLQMILGVDVMDRFSDIHSAVMSPSISSHFQRCAMDMLLPKKNTSCLTLLAALAETSFHPSPHSSLQRSPSIPFTAEPRTPHSHAMISGSPDFEYFRMQGPRPSSRWKEDWEELELLGRGAFGSVVKARNKIDSRVYAVKKVRLRAVQSDAKIFREVNALSRLNHRFIVRYYTTWVETSEPTSAAASDEETDSEDDSDESEESGYATEDGMTSVPSRIQSREASSGPVPLFDMDDLDDPMTRHERGSFPSIHFTRSGEGEDDTDSDVDSPFDSLFKDNSGGYPKPGQSGDNGGIITPTPQVQRTLYIQMEFVERQTLKERVEEGISETEAWRLFQQIVDALVHMSTLSILHRDIKLNNIFIDAKGDCKVGDFGLATSSLAAVDPSDVSPRGALQEADMTLEVGTRLYIAPEVQARSRRPTNHAKADMYSLGIVFFEMNYAFSTGSERINVLEKLRMPEIHFPDDWDPAKVNQRQIITSLLQQDPDDRPTALELSQSPLLPSRLEDEYFKGALRMMAKPDSPHYQAVLASLFKQPVRPSLNLVYYTEAEPSEHASLNGLVQEHLTAIFRLRGAIDVEPPLLMTMTEPEEDGEAAFIDKHGEIVRLPTSLLGPLARLAARSGTTRIKRFHIGNAFRAVGPGHPRPHKAAVFDIITPDLAAGPVAAGAEVLAVVDSCLNTFPNLGTRFEVYMSHSTIIDTMLNRVPPPLRNVVVDVMSQTKSTMPQKRSSLLKKGLLRSTIDELDVLSDTYEDLEQVIFRLDKLASPLLAILRPVFDELKNTIKAASIAGASRPVKFLPLMLGPHTKDFKDGLLIEVARRSHRIDLLAVGGRYDNLMSKYAHPGVKTESVYALGLQISFDKLTAAVATYQSSLTTSLKEARSFGYWSPRRCDVYVICYHPGYMQERLELAAYLWRHNISCDVMYESAITSVLDHTALTELCKREGILFTVNPRPKRDQATGVKVTSVFGGDEDVLIPRQELVAHLHDAITTQKRADTSSSGATAFVEGKNVLSVKDSPILDLQTILPPDMGKKGLKRNKTIIQDKAHDLGVKVHKSLASNIPMMVVDLTPACLATMTRSAAWITDDDAWKTVAPHFSSHTYAQQVRDAVAKRQEDGFQFLLLYATREERMTLLQLV</sequence>
<dbReference type="Proteomes" id="UP000054007">
    <property type="component" value="Unassembled WGS sequence"/>
</dbReference>
<evidence type="ECO:0000256" key="9">
    <source>
        <dbReference type="ARBA" id="ARBA00048679"/>
    </source>
</evidence>
<reference evidence="17 18" key="1">
    <citation type="journal article" date="2015" name="Fungal Genet. Biol.">
        <title>Evolution of novel wood decay mechanisms in Agaricales revealed by the genome sequences of Fistulina hepatica and Cylindrobasidium torrendii.</title>
        <authorList>
            <person name="Floudas D."/>
            <person name="Held B.W."/>
            <person name="Riley R."/>
            <person name="Nagy L.G."/>
            <person name="Koehler G."/>
            <person name="Ransdell A.S."/>
            <person name="Younus H."/>
            <person name="Chow J."/>
            <person name="Chiniquy J."/>
            <person name="Lipzen A."/>
            <person name="Tritt A."/>
            <person name="Sun H."/>
            <person name="Haridas S."/>
            <person name="LaButti K."/>
            <person name="Ohm R.A."/>
            <person name="Kues U."/>
            <person name="Blanchette R.A."/>
            <person name="Grigoriev I.V."/>
            <person name="Minto R.E."/>
            <person name="Hibbett D.S."/>
        </authorList>
    </citation>
    <scope>NUCLEOTIDE SEQUENCE [LARGE SCALE GENOMIC DNA]</scope>
    <source>
        <strain evidence="17 18">FP15055 ss-10</strain>
    </source>
</reference>
<dbReference type="PROSITE" id="PS50908">
    <property type="entry name" value="RWD"/>
    <property type="match status" value="1"/>
</dbReference>
<keyword evidence="5 17" id="KW-0418">Kinase</keyword>
<dbReference type="GO" id="GO:0009893">
    <property type="term" value="P:positive regulation of metabolic process"/>
    <property type="evidence" value="ECO:0007669"/>
    <property type="project" value="UniProtKB-ARBA"/>
</dbReference>
<feature type="binding site" evidence="11">
    <location>
        <position position="587"/>
    </location>
    <ligand>
        <name>ATP</name>
        <dbReference type="ChEBI" id="CHEBI:30616"/>
    </ligand>
</feature>
<name>A0A0D7BCJ5_9AGAR</name>
<dbReference type="InterPro" id="IPR016255">
    <property type="entry name" value="Gcn2"/>
</dbReference>
<evidence type="ECO:0000256" key="11">
    <source>
        <dbReference type="PIRSR" id="PIRSR000660-2"/>
    </source>
</evidence>
<feature type="compositionally biased region" description="Polar residues" evidence="14">
    <location>
        <begin position="660"/>
        <end position="670"/>
    </location>
</feature>
<dbReference type="SMART" id="SM00591">
    <property type="entry name" value="RWD"/>
    <property type="match status" value="1"/>
</dbReference>
<comment type="catalytic activity">
    <reaction evidence="9">
        <text>L-seryl-[protein] + ATP = O-phospho-L-seryl-[protein] + ADP + H(+)</text>
        <dbReference type="Rhea" id="RHEA:17989"/>
        <dbReference type="Rhea" id="RHEA-COMP:9863"/>
        <dbReference type="Rhea" id="RHEA-COMP:11604"/>
        <dbReference type="ChEBI" id="CHEBI:15378"/>
        <dbReference type="ChEBI" id="CHEBI:29999"/>
        <dbReference type="ChEBI" id="CHEBI:30616"/>
        <dbReference type="ChEBI" id="CHEBI:83421"/>
        <dbReference type="ChEBI" id="CHEBI:456216"/>
        <dbReference type="EC" id="2.7.11.1"/>
    </reaction>
</comment>
<evidence type="ECO:0000256" key="4">
    <source>
        <dbReference type="ARBA" id="ARBA00022741"/>
    </source>
</evidence>
<dbReference type="InterPro" id="IPR036621">
    <property type="entry name" value="Anticodon-bd_dom_sf"/>
</dbReference>
<dbReference type="SMART" id="SM00220">
    <property type="entry name" value="S_TKc"/>
    <property type="match status" value="1"/>
</dbReference>
<dbReference type="SUPFAM" id="SSF54495">
    <property type="entry name" value="UBC-like"/>
    <property type="match status" value="1"/>
</dbReference>
<dbReference type="GO" id="GO:0005829">
    <property type="term" value="C:cytosol"/>
    <property type="evidence" value="ECO:0007669"/>
    <property type="project" value="TreeGrafter"/>
</dbReference>
<comment type="catalytic activity">
    <reaction evidence="8">
        <text>L-threonyl-[protein] + ATP = O-phospho-L-threonyl-[protein] + ADP + H(+)</text>
        <dbReference type="Rhea" id="RHEA:46608"/>
        <dbReference type="Rhea" id="RHEA-COMP:11060"/>
        <dbReference type="Rhea" id="RHEA-COMP:11605"/>
        <dbReference type="ChEBI" id="CHEBI:15378"/>
        <dbReference type="ChEBI" id="CHEBI:30013"/>
        <dbReference type="ChEBI" id="CHEBI:30616"/>
        <dbReference type="ChEBI" id="CHEBI:61977"/>
        <dbReference type="ChEBI" id="CHEBI:456216"/>
        <dbReference type="EC" id="2.7.11.1"/>
    </reaction>
</comment>
<dbReference type="CDD" id="cd23823">
    <property type="entry name" value="RWD_GCN2"/>
    <property type="match status" value="1"/>
</dbReference>
<evidence type="ECO:0000259" key="16">
    <source>
        <dbReference type="PROSITE" id="PS50908"/>
    </source>
</evidence>
<dbReference type="STRING" id="1314674.A0A0D7BCJ5"/>
<dbReference type="EC" id="2.7.11.1" evidence="1"/>
<evidence type="ECO:0000256" key="5">
    <source>
        <dbReference type="ARBA" id="ARBA00022777"/>
    </source>
</evidence>
<evidence type="ECO:0000256" key="7">
    <source>
        <dbReference type="ARBA" id="ARBA00037982"/>
    </source>
</evidence>
<dbReference type="PIRSF" id="PIRSF000660">
    <property type="entry name" value="Ser/Thr_PK_GCN2"/>
    <property type="match status" value="1"/>
</dbReference>
<gene>
    <name evidence="17" type="ORF">CYLTODRAFT_490756</name>
</gene>
<comment type="similarity">
    <text evidence="7">Belongs to the protein kinase superfamily. Ser/Thr protein kinase family. GCN2 subfamily.</text>
</comment>
<feature type="binding site" evidence="12">
    <location>
        <position position="588"/>
    </location>
    <ligand>
        <name>ATP</name>
        <dbReference type="ChEBI" id="CHEBI:30616"/>
    </ligand>
</feature>
<dbReference type="InterPro" id="IPR024435">
    <property type="entry name" value="HisRS-related_dom"/>
</dbReference>
<feature type="domain" description="Protein kinase" evidence="15">
    <location>
        <begin position="558"/>
        <end position="946"/>
    </location>
</feature>
<evidence type="ECO:0000256" key="1">
    <source>
        <dbReference type="ARBA" id="ARBA00012513"/>
    </source>
</evidence>
<evidence type="ECO:0000256" key="8">
    <source>
        <dbReference type="ARBA" id="ARBA00047899"/>
    </source>
</evidence>
<dbReference type="InterPro" id="IPR050339">
    <property type="entry name" value="CC_SR_Kinase"/>
</dbReference>
<dbReference type="SUPFAM" id="SSF55681">
    <property type="entry name" value="Class II aaRS and biotin synthetases"/>
    <property type="match status" value="1"/>
</dbReference>
<keyword evidence="3" id="KW-0808">Transferase</keyword>
<dbReference type="PANTHER" id="PTHR11042">
    <property type="entry name" value="EUKARYOTIC TRANSLATION INITIATION FACTOR 2-ALPHA KINASE EIF2-ALPHA KINASE -RELATED"/>
    <property type="match status" value="1"/>
</dbReference>
<dbReference type="GO" id="GO:0004694">
    <property type="term" value="F:eukaryotic translation initiation factor 2alpha kinase activity"/>
    <property type="evidence" value="ECO:0007669"/>
    <property type="project" value="InterPro"/>
</dbReference>
<evidence type="ECO:0000313" key="17">
    <source>
        <dbReference type="EMBL" id="KIY67256.1"/>
    </source>
</evidence>
<evidence type="ECO:0000256" key="2">
    <source>
        <dbReference type="ARBA" id="ARBA00022527"/>
    </source>
</evidence>
<evidence type="ECO:0000256" key="3">
    <source>
        <dbReference type="ARBA" id="ARBA00022679"/>
    </source>
</evidence>
<dbReference type="InterPro" id="IPR017441">
    <property type="entry name" value="Protein_kinase_ATP_BS"/>
</dbReference>
<dbReference type="OrthoDB" id="341578at2759"/>
<evidence type="ECO:0000256" key="10">
    <source>
        <dbReference type="PIRSR" id="PIRSR000660-1"/>
    </source>
</evidence>
<feature type="domain" description="RWD" evidence="16">
    <location>
        <begin position="11"/>
        <end position="122"/>
    </location>
</feature>
<evidence type="ECO:0000256" key="13">
    <source>
        <dbReference type="SAM" id="Coils"/>
    </source>
</evidence>
<dbReference type="Pfam" id="PF00069">
    <property type="entry name" value="Pkinase"/>
    <property type="match status" value="3"/>
</dbReference>
<feature type="compositionally biased region" description="Acidic residues" evidence="14">
    <location>
        <begin position="634"/>
        <end position="649"/>
    </location>
</feature>
<dbReference type="InterPro" id="IPR008271">
    <property type="entry name" value="Ser/Thr_kinase_AS"/>
</dbReference>
<feature type="compositionally biased region" description="Acidic residues" evidence="14">
    <location>
        <begin position="706"/>
        <end position="716"/>
    </location>
</feature>
<dbReference type="Pfam" id="PF05773">
    <property type="entry name" value="RWD"/>
    <property type="match status" value="1"/>
</dbReference>
<dbReference type="Gene3D" id="3.40.50.800">
    <property type="entry name" value="Anticodon-binding domain"/>
    <property type="match status" value="1"/>
</dbReference>
<feature type="region of interest" description="Disordered" evidence="14">
    <location>
        <begin position="626"/>
        <end position="744"/>
    </location>
</feature>
<dbReference type="PROSITE" id="PS50011">
    <property type="entry name" value="PROTEIN_KINASE_DOM"/>
    <property type="match status" value="2"/>
</dbReference>
<dbReference type="PANTHER" id="PTHR11042:SF136">
    <property type="entry name" value="EIF-2-ALPHA KINASE GCN2"/>
    <property type="match status" value="1"/>
</dbReference>
<feature type="domain" description="Protein kinase" evidence="15">
    <location>
        <begin position="213"/>
        <end position="513"/>
    </location>
</feature>
<keyword evidence="2" id="KW-0723">Serine/threonine-protein kinase</keyword>
<dbReference type="InterPro" id="IPR016135">
    <property type="entry name" value="UBQ-conjugating_enzyme/RWD"/>
</dbReference>
<dbReference type="InterPro" id="IPR006575">
    <property type="entry name" value="RWD_dom"/>
</dbReference>
<dbReference type="InterPro" id="IPR011009">
    <property type="entry name" value="Kinase-like_dom_sf"/>
</dbReference>
<keyword evidence="13" id="KW-0175">Coiled coil</keyword>
<keyword evidence="4 11" id="KW-0547">Nucleotide-binding</keyword>
<dbReference type="GO" id="GO:0005524">
    <property type="term" value="F:ATP binding"/>
    <property type="evidence" value="ECO:0007669"/>
    <property type="project" value="UniProtKB-UniRule"/>
</dbReference>
<dbReference type="Pfam" id="PF12745">
    <property type="entry name" value="HGTP_anticodon2"/>
    <property type="match status" value="1"/>
</dbReference>
<feature type="active site" description="Proton acceptor" evidence="10">
    <location>
        <position position="800"/>
    </location>
</feature>
<keyword evidence="6 11" id="KW-0067">ATP-binding</keyword>
<evidence type="ECO:0000313" key="18">
    <source>
        <dbReference type="Proteomes" id="UP000054007"/>
    </source>
</evidence>
<evidence type="ECO:0000259" key="15">
    <source>
        <dbReference type="PROSITE" id="PS50011"/>
    </source>
</evidence>
<dbReference type="EMBL" id="KN880530">
    <property type="protein sequence ID" value="KIY67256.1"/>
    <property type="molecule type" value="Genomic_DNA"/>
</dbReference>
<evidence type="ECO:0000256" key="12">
    <source>
        <dbReference type="PROSITE-ProRule" id="PRU10141"/>
    </source>
</evidence>
<dbReference type="InterPro" id="IPR000719">
    <property type="entry name" value="Prot_kinase_dom"/>
</dbReference>
<dbReference type="GO" id="GO:1990625">
    <property type="term" value="P:negative regulation of cytoplasmic translational initiation in response to stress"/>
    <property type="evidence" value="ECO:0007669"/>
    <property type="project" value="TreeGrafter"/>
</dbReference>
<organism evidence="17 18">
    <name type="scientific">Cylindrobasidium torrendii FP15055 ss-10</name>
    <dbReference type="NCBI Taxonomy" id="1314674"/>
    <lineage>
        <taxon>Eukaryota</taxon>
        <taxon>Fungi</taxon>
        <taxon>Dikarya</taxon>
        <taxon>Basidiomycota</taxon>
        <taxon>Agaricomycotina</taxon>
        <taxon>Agaricomycetes</taxon>
        <taxon>Agaricomycetidae</taxon>
        <taxon>Agaricales</taxon>
        <taxon>Marasmiineae</taxon>
        <taxon>Physalacriaceae</taxon>
        <taxon>Cylindrobasidium</taxon>
    </lineage>
</organism>
<evidence type="ECO:0000256" key="14">
    <source>
        <dbReference type="SAM" id="MobiDB-lite"/>
    </source>
</evidence>
<dbReference type="InterPro" id="IPR045864">
    <property type="entry name" value="aa-tRNA-synth_II/BPL/LPL"/>
</dbReference>
<dbReference type="FunFam" id="3.10.110.10:FF:000050">
    <property type="entry name" value="eIF-2-alpha kinase GCN2"/>
    <property type="match status" value="1"/>
</dbReference>
<dbReference type="GO" id="GO:0005634">
    <property type="term" value="C:nucleus"/>
    <property type="evidence" value="ECO:0007669"/>
    <property type="project" value="TreeGrafter"/>
</dbReference>
<dbReference type="PROSITE" id="PS00108">
    <property type="entry name" value="PROTEIN_KINASE_ST"/>
    <property type="match status" value="1"/>
</dbReference>
<dbReference type="Gene3D" id="3.30.200.20">
    <property type="entry name" value="Phosphorylase Kinase, domain 1"/>
    <property type="match status" value="1"/>
</dbReference>
<dbReference type="Gene3D" id="3.30.930.10">
    <property type="entry name" value="Bira Bifunctional Protein, Domain 2"/>
    <property type="match status" value="1"/>
</dbReference>
<dbReference type="CDD" id="cd14046">
    <property type="entry name" value="STKc_EIF2AK4_GCN2_rpt2"/>
    <property type="match status" value="1"/>
</dbReference>
<accession>A0A0D7BCJ5</accession>
<feature type="coiled-coil region" evidence="13">
    <location>
        <begin position="157"/>
        <end position="196"/>
    </location>
</feature>
<evidence type="ECO:0000256" key="6">
    <source>
        <dbReference type="ARBA" id="ARBA00022840"/>
    </source>
</evidence>
<feature type="binding site" evidence="11">
    <location>
        <begin position="564"/>
        <end position="572"/>
    </location>
    <ligand>
        <name>ATP</name>
        <dbReference type="ChEBI" id="CHEBI:30616"/>
    </ligand>
</feature>
<dbReference type="SUPFAM" id="SSF56112">
    <property type="entry name" value="Protein kinase-like (PK-like)"/>
    <property type="match status" value="2"/>
</dbReference>
<proteinExistence type="inferred from homology"/>
<dbReference type="Gene3D" id="1.10.510.10">
    <property type="entry name" value="Transferase(Phosphotransferase) domain 1"/>
    <property type="match status" value="2"/>
</dbReference>
<protein>
    <recommendedName>
        <fullName evidence="1">non-specific serine/threonine protein kinase</fullName>
        <ecNumber evidence="1">2.7.11.1</ecNumber>
    </recommendedName>
</protein>
<dbReference type="GO" id="GO:0000077">
    <property type="term" value="P:DNA damage checkpoint signaling"/>
    <property type="evidence" value="ECO:0007669"/>
    <property type="project" value="InterPro"/>
</dbReference>
<keyword evidence="18" id="KW-1185">Reference proteome</keyword>
<dbReference type="Gene3D" id="3.10.110.10">
    <property type="entry name" value="Ubiquitin Conjugating Enzyme"/>
    <property type="match status" value="1"/>
</dbReference>